<comment type="pathway">
    <text evidence="1">Protein modification; protein ubiquitination.</text>
</comment>
<protein>
    <recommendedName>
        <fullName evidence="5">NPH3 domain-containing protein</fullName>
    </recommendedName>
</protein>
<dbReference type="InterPro" id="IPR027356">
    <property type="entry name" value="NPH3_dom"/>
</dbReference>
<dbReference type="Pfam" id="PF03000">
    <property type="entry name" value="NPH3"/>
    <property type="match status" value="1"/>
</dbReference>
<dbReference type="EMBL" id="OX465083">
    <property type="protein sequence ID" value="CAI9292432.1"/>
    <property type="molecule type" value="Genomic_DNA"/>
</dbReference>
<comment type="similarity">
    <text evidence="3">Belongs to the NPH3 family.</text>
</comment>
<feature type="region of interest" description="Disordered" evidence="4">
    <location>
        <begin position="525"/>
        <end position="630"/>
    </location>
</feature>
<organism evidence="6 7">
    <name type="scientific">Lactuca saligna</name>
    <name type="common">Willowleaf lettuce</name>
    <dbReference type="NCBI Taxonomy" id="75948"/>
    <lineage>
        <taxon>Eukaryota</taxon>
        <taxon>Viridiplantae</taxon>
        <taxon>Streptophyta</taxon>
        <taxon>Embryophyta</taxon>
        <taxon>Tracheophyta</taxon>
        <taxon>Spermatophyta</taxon>
        <taxon>Magnoliopsida</taxon>
        <taxon>eudicotyledons</taxon>
        <taxon>Gunneridae</taxon>
        <taxon>Pentapetalae</taxon>
        <taxon>asterids</taxon>
        <taxon>campanulids</taxon>
        <taxon>Asterales</taxon>
        <taxon>Asteraceae</taxon>
        <taxon>Cichorioideae</taxon>
        <taxon>Cichorieae</taxon>
        <taxon>Lactucinae</taxon>
        <taxon>Lactuca</taxon>
    </lineage>
</organism>
<reference evidence="6" key="1">
    <citation type="submission" date="2023-04" db="EMBL/GenBank/DDBJ databases">
        <authorList>
            <person name="Vijverberg K."/>
            <person name="Xiong W."/>
            <person name="Schranz E."/>
        </authorList>
    </citation>
    <scope>NUCLEOTIDE SEQUENCE</scope>
</reference>
<dbReference type="PANTHER" id="PTHR32370">
    <property type="entry name" value="OS12G0117600 PROTEIN"/>
    <property type="match status" value="1"/>
</dbReference>
<feature type="compositionally biased region" description="Basic and acidic residues" evidence="4">
    <location>
        <begin position="567"/>
        <end position="584"/>
    </location>
</feature>
<feature type="compositionally biased region" description="Basic and acidic residues" evidence="4">
    <location>
        <begin position="544"/>
        <end position="557"/>
    </location>
</feature>
<dbReference type="Gene3D" id="3.30.710.10">
    <property type="entry name" value="Potassium Channel Kv1.1, Chain A"/>
    <property type="match status" value="1"/>
</dbReference>
<keyword evidence="7" id="KW-1185">Reference proteome</keyword>
<evidence type="ECO:0000256" key="1">
    <source>
        <dbReference type="ARBA" id="ARBA00004906"/>
    </source>
</evidence>
<name>A0AA35ZIU8_LACSI</name>
<evidence type="ECO:0000256" key="2">
    <source>
        <dbReference type="ARBA" id="ARBA00022786"/>
    </source>
</evidence>
<evidence type="ECO:0000256" key="3">
    <source>
        <dbReference type="PROSITE-ProRule" id="PRU00982"/>
    </source>
</evidence>
<dbReference type="InterPro" id="IPR043454">
    <property type="entry name" value="NPH3/RPT2-like"/>
</dbReference>
<evidence type="ECO:0000313" key="7">
    <source>
        <dbReference type="Proteomes" id="UP001177003"/>
    </source>
</evidence>
<evidence type="ECO:0000256" key="4">
    <source>
        <dbReference type="SAM" id="MobiDB-lite"/>
    </source>
</evidence>
<evidence type="ECO:0000313" key="6">
    <source>
        <dbReference type="EMBL" id="CAI9292432.1"/>
    </source>
</evidence>
<proteinExistence type="inferred from homology"/>
<feature type="compositionally biased region" description="Polar residues" evidence="4">
    <location>
        <begin position="525"/>
        <end position="543"/>
    </location>
</feature>
<sequence>MNASSATIFCVYGLVATTPCKSLSDHKSLLLDCNQPVIPLIKFFFFPEISRAKMKFMRLGTRPDNFYTEEAIRTVVSDLPSDLTIRVNNITYLLHKLQFPLVPKCGLLQRLCSNRGDSSRMTLELHDIPGGEDAFELCAKFCYGITIDLSAHNFVSAICAAKFLQMTESIEKGNFVSKLEMFFHSCILEGWKDSIVTLQTTGKLPEWSENLGIIRKCMDSIVEKILTPPTKVRWSYTYTRDGYARKKHHHSAPKDWWTEDIANLDIDLFRCVLNTVKLTNMLPPQLIGESLHVYASLWLTRSTPDPETSIECSSKKRLLETIISMIPEDRGSVSVGFLLKLLNLASILKASPVIKAQLIKQSSLQLEDATPSDLLLLSSGSSDDNNNNHIHDIDLVKAVVESFIMRWRRKSYSRQDLIIKVGELIDSYLQIVARDVNMPVQKVLSLAKALPEFARPEHDNLYKAIDIYLQEHPQTSKEEKKQLCSIIDCQKLSPGACAHVVKNERLPVRTVMQVLFFEQERSGSKATTRQDFQHSDQTQSKTQQYDRRKTNSEDHLKSLQLGSSDAIRSKTPDSTRQKSEPESKHKSRRTKVVGMGSQIVEEGSKLDSRKTGIQTSRSGDGDNKGRQRISMPTTCRRYKSGGNNQIIRAFHRFCFTIVRLPPPSALPTDDSTLLPAFLLHRHSKNPIKYLKDDTVSHPPPHSSSFPLTIALNYTHNSAHVHILHESRLYNSISAKIHSCKRDVEKLHNISFLFEGPTHFLSPAHTSYFHIFSYKQRRDSTAIRIVFPISNPVPCTFSFSNGKPTQKLPDHHRFQLKQTPDHKQACSRSLPVKKKQRLLPFSPPAFICSTIKQLPHIFSLLLHRPQVNSLPSLIKIRPATTVNIRHLPWWPVA</sequence>
<accession>A0AA35ZIU8</accession>
<dbReference type="InterPro" id="IPR011333">
    <property type="entry name" value="SKP1/BTB/POZ_sf"/>
</dbReference>
<dbReference type="Proteomes" id="UP001177003">
    <property type="component" value="Chromosome 7"/>
</dbReference>
<dbReference type="SUPFAM" id="SSF54695">
    <property type="entry name" value="POZ domain"/>
    <property type="match status" value="1"/>
</dbReference>
<dbReference type="AlphaFoldDB" id="A0AA35ZIU8"/>
<dbReference type="PROSITE" id="PS51649">
    <property type="entry name" value="NPH3"/>
    <property type="match status" value="1"/>
</dbReference>
<gene>
    <name evidence="6" type="ORF">LSALG_LOCUS31506</name>
</gene>
<evidence type="ECO:0000259" key="5">
    <source>
        <dbReference type="PROSITE" id="PS51649"/>
    </source>
</evidence>
<keyword evidence="2" id="KW-0833">Ubl conjugation pathway</keyword>
<feature type="domain" description="NPH3" evidence="5">
    <location>
        <begin position="255"/>
        <end position="521"/>
    </location>
</feature>